<dbReference type="OrthoDB" id="5869907at2759"/>
<dbReference type="PANTHER" id="PTHR37427">
    <property type="entry name" value="PROTEIN CBG20963-RELATED"/>
    <property type="match status" value="1"/>
</dbReference>
<evidence type="ECO:0000313" key="2">
    <source>
        <dbReference type="Proteomes" id="UP000005239"/>
    </source>
</evidence>
<proteinExistence type="predicted"/>
<organism evidence="1 2">
    <name type="scientific">Pristionchus pacificus</name>
    <name type="common">Parasitic nematode worm</name>
    <dbReference type="NCBI Taxonomy" id="54126"/>
    <lineage>
        <taxon>Eukaryota</taxon>
        <taxon>Metazoa</taxon>
        <taxon>Ecdysozoa</taxon>
        <taxon>Nematoda</taxon>
        <taxon>Chromadorea</taxon>
        <taxon>Rhabditida</taxon>
        <taxon>Rhabditina</taxon>
        <taxon>Diplogasteromorpha</taxon>
        <taxon>Diplogasteroidea</taxon>
        <taxon>Neodiplogasteridae</taxon>
        <taxon>Pristionchus</taxon>
    </lineage>
</organism>
<accession>A0A454XY56</accession>
<protein>
    <submittedName>
        <fullName evidence="1">Uncharacterized protein</fullName>
    </submittedName>
</protein>
<dbReference type="AlphaFoldDB" id="A0A454XY56"/>
<evidence type="ECO:0000313" key="1">
    <source>
        <dbReference type="EnsemblMetazoa" id="PPA19513.1"/>
    </source>
</evidence>
<dbReference type="Proteomes" id="UP000005239">
    <property type="component" value="Unassembled WGS sequence"/>
</dbReference>
<dbReference type="OMA" id="HITGMFC"/>
<reference evidence="1" key="2">
    <citation type="submission" date="2022-06" db="UniProtKB">
        <authorList>
            <consortium name="EnsemblMetazoa"/>
        </authorList>
    </citation>
    <scope>IDENTIFICATION</scope>
    <source>
        <strain evidence="1">PS312</strain>
    </source>
</reference>
<reference evidence="2" key="1">
    <citation type="journal article" date="2008" name="Nat. Genet.">
        <title>The Pristionchus pacificus genome provides a unique perspective on nematode lifestyle and parasitism.</title>
        <authorList>
            <person name="Dieterich C."/>
            <person name="Clifton S.W."/>
            <person name="Schuster L.N."/>
            <person name="Chinwalla A."/>
            <person name="Delehaunty K."/>
            <person name="Dinkelacker I."/>
            <person name="Fulton L."/>
            <person name="Fulton R."/>
            <person name="Godfrey J."/>
            <person name="Minx P."/>
            <person name="Mitreva M."/>
            <person name="Roeseler W."/>
            <person name="Tian H."/>
            <person name="Witte H."/>
            <person name="Yang S.P."/>
            <person name="Wilson R.K."/>
            <person name="Sommer R.J."/>
        </authorList>
    </citation>
    <scope>NUCLEOTIDE SEQUENCE [LARGE SCALE GENOMIC DNA]</scope>
    <source>
        <strain evidence="2">PS312</strain>
    </source>
</reference>
<accession>A0A8R1UCS4</accession>
<sequence length="132" mass="14779">MNVILLFIALPLIVLACDIKTTLKFNPTIKSGFARFKFFNETYGPVFEYREGENNLPQVFYMKGLFCSLKPTILETYEKDPRSGDIKPTKTSQAFLEGFGKIEYQIGDMHTPYVAAKVGVICGFGDCGNSRG</sequence>
<dbReference type="PANTHER" id="PTHR37427:SF3">
    <property type="entry name" value="ADENOSINE DEAMINASE"/>
    <property type="match status" value="1"/>
</dbReference>
<keyword evidence="2" id="KW-1185">Reference proteome</keyword>
<dbReference type="EnsemblMetazoa" id="PPA19513.1">
    <property type="protein sequence ID" value="PPA19513.1"/>
    <property type="gene ID" value="WBGene00109067"/>
</dbReference>
<gene>
    <name evidence="1" type="primary">WBGene00109067</name>
</gene>
<name>A0A454XY56_PRIPA</name>